<dbReference type="Proteomes" id="UP000887579">
    <property type="component" value="Unplaced"/>
</dbReference>
<protein>
    <submittedName>
        <fullName evidence="2">Uncharacterized protein</fullName>
    </submittedName>
</protein>
<proteinExistence type="predicted"/>
<reference evidence="2" key="1">
    <citation type="submission" date="2022-11" db="UniProtKB">
        <authorList>
            <consortium name="WormBaseParasite"/>
        </authorList>
    </citation>
    <scope>IDENTIFICATION</scope>
</reference>
<evidence type="ECO:0000313" key="2">
    <source>
        <dbReference type="WBParaSite" id="ES5_v2.g1092.t1"/>
    </source>
</evidence>
<dbReference type="WBParaSite" id="ES5_v2.g1092.t1">
    <property type="protein sequence ID" value="ES5_v2.g1092.t1"/>
    <property type="gene ID" value="ES5_v2.g1092"/>
</dbReference>
<accession>A0AC34F1N4</accession>
<sequence>MVKSTVTKDCRRLTAEFLHYVIQAQCLTKFFVSIKDTYFQAQIMSEKVTWLRGHQRSVGRVHDVDFATLTNFVEFYTTALSFVNFRLYKSIGLSYPPKLARSKNTNSEDVKDELYSLAHILQGFAATTSTDIFTDMEDDGEIAEKMKEMLRIKTLFKGCKLF</sequence>
<name>A0AC34F1N4_9BILA</name>
<organism evidence="1 2">
    <name type="scientific">Panagrolaimus sp. ES5</name>
    <dbReference type="NCBI Taxonomy" id="591445"/>
    <lineage>
        <taxon>Eukaryota</taxon>
        <taxon>Metazoa</taxon>
        <taxon>Ecdysozoa</taxon>
        <taxon>Nematoda</taxon>
        <taxon>Chromadorea</taxon>
        <taxon>Rhabditida</taxon>
        <taxon>Tylenchina</taxon>
        <taxon>Panagrolaimomorpha</taxon>
        <taxon>Panagrolaimoidea</taxon>
        <taxon>Panagrolaimidae</taxon>
        <taxon>Panagrolaimus</taxon>
    </lineage>
</organism>
<evidence type="ECO:0000313" key="1">
    <source>
        <dbReference type="Proteomes" id="UP000887579"/>
    </source>
</evidence>